<keyword evidence="4" id="KW-0408">Iron</keyword>
<dbReference type="CDD" id="cd01335">
    <property type="entry name" value="Radical_SAM"/>
    <property type="match status" value="1"/>
</dbReference>
<dbReference type="GO" id="GO:0046872">
    <property type="term" value="F:metal ion binding"/>
    <property type="evidence" value="ECO:0007669"/>
    <property type="project" value="UniProtKB-KW"/>
</dbReference>
<evidence type="ECO:0000256" key="3">
    <source>
        <dbReference type="ARBA" id="ARBA00022723"/>
    </source>
</evidence>
<proteinExistence type="predicted"/>
<protein>
    <submittedName>
        <fullName evidence="7">Cyclic pyranopterin monophosphate synthase</fullName>
    </submittedName>
</protein>
<dbReference type="GO" id="GO:0051536">
    <property type="term" value="F:iron-sulfur cluster binding"/>
    <property type="evidence" value="ECO:0007669"/>
    <property type="project" value="UniProtKB-KW"/>
</dbReference>
<evidence type="ECO:0000256" key="1">
    <source>
        <dbReference type="ARBA" id="ARBA00001966"/>
    </source>
</evidence>
<dbReference type="RefSeq" id="WP_106094408.1">
    <property type="nucleotide sequence ID" value="NZ_PVNL01000139.1"/>
</dbReference>
<name>A0A2S9XPM5_9BACT</name>
<evidence type="ECO:0000256" key="4">
    <source>
        <dbReference type="ARBA" id="ARBA00023004"/>
    </source>
</evidence>
<dbReference type="InterPro" id="IPR050377">
    <property type="entry name" value="Radical_SAM_PqqE_MftC-like"/>
</dbReference>
<keyword evidence="2" id="KW-0949">S-adenosyl-L-methionine</keyword>
<dbReference type="InterPro" id="IPR007197">
    <property type="entry name" value="rSAM"/>
</dbReference>
<evidence type="ECO:0000256" key="2">
    <source>
        <dbReference type="ARBA" id="ARBA00022691"/>
    </source>
</evidence>
<feature type="domain" description="Radical SAM core" evidence="6">
    <location>
        <begin position="15"/>
        <end position="102"/>
    </location>
</feature>
<dbReference type="GO" id="GO:0003824">
    <property type="term" value="F:catalytic activity"/>
    <property type="evidence" value="ECO:0007669"/>
    <property type="project" value="InterPro"/>
</dbReference>
<dbReference type="SFLD" id="SFLDS00029">
    <property type="entry name" value="Radical_SAM"/>
    <property type="match status" value="1"/>
</dbReference>
<reference evidence="7 8" key="1">
    <citation type="submission" date="2018-03" db="EMBL/GenBank/DDBJ databases">
        <title>Draft Genome Sequences of the Obligatory Marine Myxobacteria Enhygromyxa salina SWB007.</title>
        <authorList>
            <person name="Poehlein A."/>
            <person name="Moghaddam J.A."/>
            <person name="Harms H."/>
            <person name="Alanjari M."/>
            <person name="Koenig G.M."/>
            <person name="Daniel R."/>
            <person name="Schaeberle T.F."/>
        </authorList>
    </citation>
    <scope>NUCLEOTIDE SEQUENCE [LARGE SCALE GENOMIC DNA]</scope>
    <source>
        <strain evidence="7 8">SWB007</strain>
    </source>
</reference>
<sequence length="283" mass="32300">MTSAPLLRVASVEFNLTEHCNLSCYGCDHASPLMAKAFLDHASFCRDLDALAGVMRTHELKLLGGEPLLHPDLLEFIATAKASPIAECVTVVTNGVLLDRVPEPFWASIDRLWWSVYPGVKYRMSRAQVEARAEAHGFELFVKDTPNMRVTVLNHAIEDDASVQMIYDNCPQTHEWSCHTVYAGRYYKCSPAPWMQPRLRRCGVEFDNREADSIALHANPELREQLEAYLRSSKPLQACRYCLSNFGREIPGRQLNKKGLRLWVEEDHRDWLDLVHPEFVTTE</sequence>
<keyword evidence="5" id="KW-0411">Iron-sulfur</keyword>
<dbReference type="PANTHER" id="PTHR11228:SF7">
    <property type="entry name" value="PQQA PEPTIDE CYCLASE"/>
    <property type="match status" value="1"/>
</dbReference>
<keyword evidence="3" id="KW-0479">Metal-binding</keyword>
<organism evidence="7 8">
    <name type="scientific">Enhygromyxa salina</name>
    <dbReference type="NCBI Taxonomy" id="215803"/>
    <lineage>
        <taxon>Bacteria</taxon>
        <taxon>Pseudomonadati</taxon>
        <taxon>Myxococcota</taxon>
        <taxon>Polyangia</taxon>
        <taxon>Nannocystales</taxon>
        <taxon>Nannocystaceae</taxon>
        <taxon>Enhygromyxa</taxon>
    </lineage>
</organism>
<gene>
    <name evidence="7" type="primary">moaA_6</name>
    <name evidence="7" type="ORF">ENSA7_76410</name>
</gene>
<dbReference type="AlphaFoldDB" id="A0A2S9XPM5"/>
<comment type="cofactor">
    <cofactor evidence="1">
        <name>[4Fe-4S] cluster</name>
        <dbReference type="ChEBI" id="CHEBI:49883"/>
    </cofactor>
</comment>
<evidence type="ECO:0000313" key="7">
    <source>
        <dbReference type="EMBL" id="PRP94818.1"/>
    </source>
</evidence>
<evidence type="ECO:0000259" key="6">
    <source>
        <dbReference type="Pfam" id="PF04055"/>
    </source>
</evidence>
<accession>A0A2S9XPM5</accession>
<dbReference type="InterPro" id="IPR013785">
    <property type="entry name" value="Aldolase_TIM"/>
</dbReference>
<comment type="caution">
    <text evidence="7">The sequence shown here is derived from an EMBL/GenBank/DDBJ whole genome shotgun (WGS) entry which is preliminary data.</text>
</comment>
<dbReference type="InterPro" id="IPR058240">
    <property type="entry name" value="rSAM_sf"/>
</dbReference>
<evidence type="ECO:0000313" key="8">
    <source>
        <dbReference type="Proteomes" id="UP000238823"/>
    </source>
</evidence>
<dbReference type="EMBL" id="PVNL01000139">
    <property type="protein sequence ID" value="PRP94818.1"/>
    <property type="molecule type" value="Genomic_DNA"/>
</dbReference>
<dbReference type="Gene3D" id="3.20.20.70">
    <property type="entry name" value="Aldolase class I"/>
    <property type="match status" value="1"/>
</dbReference>
<dbReference type="PANTHER" id="PTHR11228">
    <property type="entry name" value="RADICAL SAM DOMAIN PROTEIN"/>
    <property type="match status" value="1"/>
</dbReference>
<dbReference type="SUPFAM" id="SSF102114">
    <property type="entry name" value="Radical SAM enzymes"/>
    <property type="match status" value="1"/>
</dbReference>
<dbReference type="Pfam" id="PF04055">
    <property type="entry name" value="Radical_SAM"/>
    <property type="match status" value="1"/>
</dbReference>
<evidence type="ECO:0000256" key="5">
    <source>
        <dbReference type="ARBA" id="ARBA00023014"/>
    </source>
</evidence>
<dbReference type="Proteomes" id="UP000238823">
    <property type="component" value="Unassembled WGS sequence"/>
</dbReference>
<dbReference type="OrthoDB" id="9782387at2"/>